<keyword evidence="3" id="KW-0614">Plasmid</keyword>
<evidence type="ECO:0000313" key="3">
    <source>
        <dbReference type="EMBL" id="ALK43939.1"/>
    </source>
</evidence>
<name>A0A140AYP2_LEGPN</name>
<evidence type="ECO:0000256" key="1">
    <source>
        <dbReference type="SAM" id="Coils"/>
    </source>
</evidence>
<dbReference type="AlphaFoldDB" id="A0A140AYP2"/>
<accession>A0A140AYP2</accession>
<geneLocation type="plasmid" evidence="3">
    <name>Mobile Element-1</name>
</geneLocation>
<dbReference type="EMBL" id="KT271770">
    <property type="protein sequence ID" value="ALK43939.1"/>
    <property type="molecule type" value="Genomic_DNA"/>
</dbReference>
<organism evidence="3">
    <name type="scientific">Legionella pneumophila</name>
    <dbReference type="NCBI Taxonomy" id="446"/>
    <lineage>
        <taxon>Bacteria</taxon>
        <taxon>Pseudomonadati</taxon>
        <taxon>Pseudomonadota</taxon>
        <taxon>Gammaproteobacteria</taxon>
        <taxon>Legionellales</taxon>
        <taxon>Legionellaceae</taxon>
        <taxon>Legionella</taxon>
    </lineage>
</organism>
<reference evidence="3" key="1">
    <citation type="journal article" date="2016" name="Cell. Microbiol.">
        <title>Active and Adaptive Legionella CRISPR-Cas reveals a recurrent challenge to the pathogen.</title>
        <authorList>
            <person name="Rao C."/>
            <person name="Guyard C."/>
            <person name="Pelaz C."/>
            <person name="Wasserscheid J."/>
            <person name="Bondy-Denomy J."/>
            <person name="Dewar K."/>
            <person name="Ensminger A.W."/>
        </authorList>
    </citation>
    <scope>NUCLEOTIDE SEQUENCE</scope>
    <source>
        <strain evidence="3">Murcia-2001 4983</strain>
        <plasmid evidence="3">Mobile Element-1</plasmid>
    </source>
</reference>
<feature type="coiled-coil region" evidence="1">
    <location>
        <begin position="5"/>
        <end position="39"/>
    </location>
</feature>
<evidence type="ECO:0000256" key="2">
    <source>
        <dbReference type="SAM" id="MobiDB-lite"/>
    </source>
</evidence>
<protein>
    <submittedName>
        <fullName evidence="3">Uncharacterized protein</fullName>
    </submittedName>
</protein>
<feature type="region of interest" description="Disordered" evidence="2">
    <location>
        <begin position="48"/>
        <end position="95"/>
    </location>
</feature>
<dbReference type="RefSeq" id="WP_061515194.1">
    <property type="nucleotide sequence ID" value="NZ_KQ973600.1"/>
</dbReference>
<feature type="compositionally biased region" description="Basic and acidic residues" evidence="2">
    <location>
        <begin position="48"/>
        <end position="79"/>
    </location>
</feature>
<sequence>MSLTLNDLGNLLKEYQERLKQAQANVQQLIGAIGTVQNQINMIVQKQNEDKLKEKQQGDNDATQKGKQPEGNSTEHQDGDCSGQESEASCGDCVQ</sequence>
<keyword evidence="1" id="KW-0175">Coiled coil</keyword>
<proteinExistence type="predicted"/>